<dbReference type="GO" id="GO:0003677">
    <property type="term" value="F:DNA binding"/>
    <property type="evidence" value="ECO:0007669"/>
    <property type="project" value="UniProtKB-KW"/>
</dbReference>
<dbReference type="EMBL" id="FNCS01000012">
    <property type="protein sequence ID" value="SDG91911.1"/>
    <property type="molecule type" value="Genomic_DNA"/>
</dbReference>
<dbReference type="PROSITE" id="PS51898">
    <property type="entry name" value="TYR_RECOMBINASE"/>
    <property type="match status" value="1"/>
</dbReference>
<dbReference type="AlphaFoldDB" id="A0A1G7Y627"/>
<feature type="domain" description="Tyr recombinase" evidence="5">
    <location>
        <begin position="2"/>
        <end position="194"/>
    </location>
</feature>
<keyword evidence="7" id="KW-1185">Reference proteome</keyword>
<evidence type="ECO:0000256" key="3">
    <source>
        <dbReference type="ARBA" id="ARBA00023125"/>
    </source>
</evidence>
<keyword evidence="4" id="KW-0233">DNA recombination</keyword>
<dbReference type="Gene3D" id="1.10.443.10">
    <property type="entry name" value="Intergrase catalytic core"/>
    <property type="match status" value="1"/>
</dbReference>
<dbReference type="OrthoDB" id="67979at2"/>
<evidence type="ECO:0000313" key="6">
    <source>
        <dbReference type="EMBL" id="SDG91911.1"/>
    </source>
</evidence>
<dbReference type="CDD" id="cd00397">
    <property type="entry name" value="DNA_BRE_C"/>
    <property type="match status" value="1"/>
</dbReference>
<dbReference type="InterPro" id="IPR011010">
    <property type="entry name" value="DNA_brk_join_enz"/>
</dbReference>
<dbReference type="PANTHER" id="PTHR30349">
    <property type="entry name" value="PHAGE INTEGRASE-RELATED"/>
    <property type="match status" value="1"/>
</dbReference>
<sequence length="196" mass="22035">MKQAKVLTEQELKRVLVVCESMQNGKRNRIAVLLSHYAGLRVGEIASLKWVDVLMANGTIKDQFWLKAENTKSNEARAVYLNGRLQRELGAWKSCLSQLSTDTPVIPSQKRSMRYQNELGHFSANSLCQLFARIYRAAGIDGASSHSGRRWFITKLAHSGVSPKVIMTLAGHKNLTTTQRYIEVNDEMMARAVGRL</sequence>
<dbReference type="InterPro" id="IPR013762">
    <property type="entry name" value="Integrase-like_cat_sf"/>
</dbReference>
<dbReference type="GO" id="GO:0006310">
    <property type="term" value="P:DNA recombination"/>
    <property type="evidence" value="ECO:0007669"/>
    <property type="project" value="UniProtKB-KW"/>
</dbReference>
<dbReference type="InterPro" id="IPR002104">
    <property type="entry name" value="Integrase_catalytic"/>
</dbReference>
<dbReference type="SUPFAM" id="SSF56349">
    <property type="entry name" value="DNA breaking-rejoining enzymes"/>
    <property type="match status" value="1"/>
</dbReference>
<evidence type="ECO:0000256" key="2">
    <source>
        <dbReference type="ARBA" id="ARBA00022908"/>
    </source>
</evidence>
<dbReference type="STRING" id="440168.SAMN04487974_11278"/>
<keyword evidence="2" id="KW-0229">DNA integration</keyword>
<name>A0A1G7Y627_9HYPH</name>
<dbReference type="RefSeq" id="WP_090597702.1">
    <property type="nucleotide sequence ID" value="NZ_FNCS01000012.1"/>
</dbReference>
<dbReference type="GO" id="GO:0015074">
    <property type="term" value="P:DNA integration"/>
    <property type="evidence" value="ECO:0007669"/>
    <property type="project" value="UniProtKB-KW"/>
</dbReference>
<proteinExistence type="inferred from homology"/>
<reference evidence="6 7" key="1">
    <citation type="submission" date="2016-10" db="EMBL/GenBank/DDBJ databases">
        <authorList>
            <person name="de Groot N.N."/>
        </authorList>
    </citation>
    <scope>NUCLEOTIDE SEQUENCE [LARGE SCALE GENOMIC DNA]</scope>
    <source>
        <strain evidence="6 7">CGMCC 1.10267</strain>
    </source>
</reference>
<evidence type="ECO:0000256" key="1">
    <source>
        <dbReference type="ARBA" id="ARBA00008857"/>
    </source>
</evidence>
<evidence type="ECO:0000259" key="5">
    <source>
        <dbReference type="PROSITE" id="PS51898"/>
    </source>
</evidence>
<dbReference type="InterPro" id="IPR050090">
    <property type="entry name" value="Tyrosine_recombinase_XerCD"/>
</dbReference>
<dbReference type="Pfam" id="PF00589">
    <property type="entry name" value="Phage_integrase"/>
    <property type="match status" value="1"/>
</dbReference>
<protein>
    <submittedName>
        <fullName evidence="6">Integrase/recombinase XerD</fullName>
    </submittedName>
</protein>
<evidence type="ECO:0000313" key="7">
    <source>
        <dbReference type="Proteomes" id="UP000199495"/>
    </source>
</evidence>
<evidence type="ECO:0000256" key="4">
    <source>
        <dbReference type="ARBA" id="ARBA00023172"/>
    </source>
</evidence>
<dbReference type="PANTHER" id="PTHR30349:SF41">
    <property type="entry name" value="INTEGRASE_RECOMBINASE PROTEIN MJ0367-RELATED"/>
    <property type="match status" value="1"/>
</dbReference>
<gene>
    <name evidence="6" type="ORF">SAMN04487974_11278</name>
</gene>
<organism evidence="6 7">
    <name type="scientific">Pelagibacterium luteolum</name>
    <dbReference type="NCBI Taxonomy" id="440168"/>
    <lineage>
        <taxon>Bacteria</taxon>
        <taxon>Pseudomonadati</taxon>
        <taxon>Pseudomonadota</taxon>
        <taxon>Alphaproteobacteria</taxon>
        <taxon>Hyphomicrobiales</taxon>
        <taxon>Devosiaceae</taxon>
        <taxon>Pelagibacterium</taxon>
    </lineage>
</organism>
<dbReference type="Proteomes" id="UP000199495">
    <property type="component" value="Unassembled WGS sequence"/>
</dbReference>
<comment type="similarity">
    <text evidence="1">Belongs to the 'phage' integrase family.</text>
</comment>
<accession>A0A1G7Y627</accession>
<keyword evidence="3" id="KW-0238">DNA-binding</keyword>